<reference evidence="5 6" key="1">
    <citation type="journal article" date="2019" name="Sci. Rep.">
        <title>Comparative genomics of chytrid fungi reveal insights into the obligate biotrophic and pathogenic lifestyle of Synchytrium endobioticum.</title>
        <authorList>
            <person name="van de Vossenberg B.T.L.H."/>
            <person name="Warris S."/>
            <person name="Nguyen H.D.T."/>
            <person name="van Gent-Pelzer M.P.E."/>
            <person name="Joly D.L."/>
            <person name="van de Geest H.C."/>
            <person name="Bonants P.J.M."/>
            <person name="Smith D.S."/>
            <person name="Levesque C.A."/>
            <person name="van der Lee T.A.J."/>
        </authorList>
    </citation>
    <scope>NUCLEOTIDE SEQUENCE [LARGE SCALE GENOMIC DNA]</scope>
    <source>
        <strain evidence="3 6">LEV6574</strain>
        <strain evidence="4 5">MB42</strain>
    </source>
</reference>
<gene>
    <name evidence="3" type="ORF">SeLEV6574_g00181</name>
    <name evidence="4" type="ORF">SeMB42_g00089</name>
</gene>
<feature type="signal peptide" evidence="2">
    <location>
        <begin position="1"/>
        <end position="20"/>
    </location>
</feature>
<proteinExistence type="predicted"/>
<dbReference type="EMBL" id="QEAN01000002">
    <property type="protein sequence ID" value="TPX54890.1"/>
    <property type="molecule type" value="Genomic_DNA"/>
</dbReference>
<dbReference type="Pfam" id="PF05753">
    <property type="entry name" value="TRAP_beta"/>
    <property type="match status" value="1"/>
</dbReference>
<dbReference type="Proteomes" id="UP000320475">
    <property type="component" value="Unassembled WGS sequence"/>
</dbReference>
<dbReference type="Proteomes" id="UP000317494">
    <property type="component" value="Unassembled WGS sequence"/>
</dbReference>
<feature type="chain" id="PRO_5036131053" description="Translocon-associated protein subunit beta" evidence="2">
    <location>
        <begin position="21"/>
        <end position="179"/>
    </location>
</feature>
<dbReference type="STRING" id="286115.A0A507DIV2"/>
<evidence type="ECO:0000313" key="5">
    <source>
        <dbReference type="Proteomes" id="UP000317494"/>
    </source>
</evidence>
<keyword evidence="2" id="KW-0732">Signal</keyword>
<evidence type="ECO:0000256" key="2">
    <source>
        <dbReference type="SAM" id="SignalP"/>
    </source>
</evidence>
<evidence type="ECO:0000313" key="3">
    <source>
        <dbReference type="EMBL" id="TPX51639.1"/>
    </source>
</evidence>
<dbReference type="EMBL" id="QEAM01000003">
    <property type="protein sequence ID" value="TPX51639.1"/>
    <property type="molecule type" value="Genomic_DNA"/>
</dbReference>
<organism evidence="3 6">
    <name type="scientific">Synchytrium endobioticum</name>
    <dbReference type="NCBI Taxonomy" id="286115"/>
    <lineage>
        <taxon>Eukaryota</taxon>
        <taxon>Fungi</taxon>
        <taxon>Fungi incertae sedis</taxon>
        <taxon>Chytridiomycota</taxon>
        <taxon>Chytridiomycota incertae sedis</taxon>
        <taxon>Chytridiomycetes</taxon>
        <taxon>Synchytriales</taxon>
        <taxon>Synchytriaceae</taxon>
        <taxon>Synchytrium</taxon>
    </lineage>
</organism>
<dbReference type="GO" id="GO:0005783">
    <property type="term" value="C:endoplasmic reticulum"/>
    <property type="evidence" value="ECO:0007669"/>
    <property type="project" value="TreeGrafter"/>
</dbReference>
<dbReference type="AlphaFoldDB" id="A0A507DIV2"/>
<evidence type="ECO:0000256" key="1">
    <source>
        <dbReference type="SAM" id="Phobius"/>
    </source>
</evidence>
<keyword evidence="1" id="KW-1133">Transmembrane helix</keyword>
<sequence length="179" mass="19754">MGITQFALSLLFLASSLAHGAVLVSKELQEDYIVRNRNSSVKVTIYNLGPDTITDVDVVDKTFSNSSQFIIHGFASTFFKEVDVARNATFSYNVVPLIYGSFTDEPAVVLYHVDDAPVVAFSSAMGALYIATEQEYAMVSSHRNDWLVFTGLALLPVIIPYYFYSTTVSQLAITPKKSQ</sequence>
<keyword evidence="1" id="KW-0812">Transmembrane</keyword>
<keyword evidence="5" id="KW-1185">Reference proteome</keyword>
<keyword evidence="1" id="KW-0472">Membrane</keyword>
<evidence type="ECO:0000313" key="6">
    <source>
        <dbReference type="Proteomes" id="UP000320475"/>
    </source>
</evidence>
<protein>
    <recommendedName>
        <fullName evidence="7">Translocon-associated protein subunit beta</fullName>
    </recommendedName>
</protein>
<dbReference type="OrthoDB" id="2096242at2759"/>
<comment type="caution">
    <text evidence="3">The sequence shown here is derived from an EMBL/GenBank/DDBJ whole genome shotgun (WGS) entry which is preliminary data.</text>
</comment>
<feature type="transmembrane region" description="Helical" evidence="1">
    <location>
        <begin position="146"/>
        <end position="164"/>
    </location>
</feature>
<dbReference type="PANTHER" id="PTHR12861">
    <property type="entry name" value="TRANSLOCON-ASSOCIATED PROTEIN, BETA SUBUNIT PRECURSOR TRAP-BETA SIGNAL SEQUENCE RECEPTOR BETA SUBUNIT"/>
    <property type="match status" value="1"/>
</dbReference>
<evidence type="ECO:0008006" key="7">
    <source>
        <dbReference type="Google" id="ProtNLM"/>
    </source>
</evidence>
<accession>A0A507DIV2</accession>
<name>A0A507DIV2_9FUNG</name>
<dbReference type="PANTHER" id="PTHR12861:SF3">
    <property type="entry name" value="TRANSLOCON-ASSOCIATED PROTEIN SUBUNIT BETA"/>
    <property type="match status" value="1"/>
</dbReference>
<evidence type="ECO:0000313" key="4">
    <source>
        <dbReference type="EMBL" id="TPX54890.1"/>
    </source>
</evidence>
<dbReference type="VEuPathDB" id="FungiDB:SeMB42_g00089"/>